<dbReference type="AlphaFoldDB" id="A0AAU8DQH2"/>
<dbReference type="RefSeq" id="WP_353649512.1">
    <property type="nucleotide sequence ID" value="NZ_CP159218.1"/>
</dbReference>
<dbReference type="InterPro" id="IPR014529">
    <property type="entry name" value="UCP026631"/>
</dbReference>
<reference evidence="3" key="1">
    <citation type="submission" date="2024-05" db="EMBL/GenBank/DDBJ databases">
        <authorList>
            <person name="Cai S.Y."/>
            <person name="Jin L.M."/>
            <person name="Li H.R."/>
        </authorList>
    </citation>
    <scope>NUCLEOTIDE SEQUENCE</scope>
    <source>
        <strain evidence="3">A5-74</strain>
    </source>
</reference>
<organism evidence="3">
    <name type="scientific">Nakamurella sp. A5-74</name>
    <dbReference type="NCBI Taxonomy" id="3158264"/>
    <lineage>
        <taxon>Bacteria</taxon>
        <taxon>Bacillati</taxon>
        <taxon>Actinomycetota</taxon>
        <taxon>Actinomycetes</taxon>
        <taxon>Nakamurellales</taxon>
        <taxon>Nakamurellaceae</taxon>
        <taxon>Nakamurella</taxon>
    </lineage>
</organism>
<accession>A0AAU8DQH2</accession>
<dbReference type="PANTHER" id="PTHR34473:SF2">
    <property type="entry name" value="UPF0699 TRANSMEMBRANE PROTEIN YDBT"/>
    <property type="match status" value="1"/>
</dbReference>
<protein>
    <submittedName>
        <fullName evidence="3">PH domain-containing protein</fullName>
    </submittedName>
</protein>
<dbReference type="InterPro" id="IPR005182">
    <property type="entry name" value="YdbS-like_PH"/>
</dbReference>
<dbReference type="PIRSF" id="PIRSF026631">
    <property type="entry name" value="UCP026631"/>
    <property type="match status" value="1"/>
</dbReference>
<evidence type="ECO:0000256" key="1">
    <source>
        <dbReference type="SAM" id="Phobius"/>
    </source>
</evidence>
<keyword evidence="1" id="KW-1133">Transmembrane helix</keyword>
<evidence type="ECO:0000259" key="2">
    <source>
        <dbReference type="Pfam" id="PF03703"/>
    </source>
</evidence>
<proteinExistence type="predicted"/>
<evidence type="ECO:0000313" key="3">
    <source>
        <dbReference type="EMBL" id="XCG63897.1"/>
    </source>
</evidence>
<feature type="transmembrane region" description="Helical" evidence="1">
    <location>
        <begin position="237"/>
        <end position="260"/>
    </location>
</feature>
<name>A0AAU8DQH2_9ACTN</name>
<keyword evidence="1" id="KW-0472">Membrane</keyword>
<keyword evidence="1" id="KW-0812">Transmembrane</keyword>
<dbReference type="EMBL" id="CP159218">
    <property type="protein sequence ID" value="XCG63897.1"/>
    <property type="molecule type" value="Genomic_DNA"/>
</dbReference>
<sequence>MSPSVEGPLAAKELLIAGEQLDRSTVSASALEAGAAVAAAAVPTGIGLRIGDISWGWTLTWLIGGTVLLAAAVAVIEWIRLRCTRFRIGDERVEYVVSLLATKRTSLPRERIRTVDITANPAQRWLRVADIRLGTGDRQGDITLKSIDAARAETLRRELLRRVPGSDAAVPPDGSAPEVGVLVRFRLGWIRFAPISFWTPVLGAGAFGVVLQVANWFGAENVVLRWISDRFEDVPLLAEIGILAVVALLVGAVASLAIFTEAWWQYTLEREPDGSLRIRRGLLIRRSTTFEERRLRGLVLVRPLGLRIAGAARLDVLATGLQQQDDDSKASEPDTLMPAAPLALAVRVARAVLDDPVLDPDRPLIAHPAAARRRRWVRAALAVLAATGGLLLLGALLTEVLSWLALALLLPSAAFAAWSAADNYAGLGHHATEGYVLLRSGSVARRTVALSRAGLLGWNLRQSPLQRRAGLVTLIATTASGDGALRLPDLGTRQAIELLADTAPEWSRLTPKSRSLE</sequence>
<feature type="transmembrane region" description="Helical" evidence="1">
    <location>
        <begin position="195"/>
        <end position="217"/>
    </location>
</feature>
<dbReference type="PANTHER" id="PTHR34473">
    <property type="entry name" value="UPF0699 TRANSMEMBRANE PROTEIN YDBS"/>
    <property type="match status" value="1"/>
</dbReference>
<feature type="domain" description="YdbS-like PH" evidence="2">
    <location>
        <begin position="82"/>
        <end position="158"/>
    </location>
</feature>
<dbReference type="Pfam" id="PF03703">
    <property type="entry name" value="bPH_2"/>
    <property type="match status" value="2"/>
</dbReference>
<feature type="transmembrane region" description="Helical" evidence="1">
    <location>
        <begin position="376"/>
        <end position="397"/>
    </location>
</feature>
<feature type="domain" description="YdbS-like PH" evidence="2">
    <location>
        <begin position="430"/>
        <end position="499"/>
    </location>
</feature>
<gene>
    <name evidence="3" type="ORF">ABLG96_00675</name>
</gene>
<feature type="transmembrane region" description="Helical" evidence="1">
    <location>
        <begin position="59"/>
        <end position="79"/>
    </location>
</feature>